<feature type="transmembrane region" description="Helical" evidence="10">
    <location>
        <begin position="114"/>
        <end position="135"/>
    </location>
</feature>
<dbReference type="NCBIfam" id="TIGR00966">
    <property type="entry name" value="transloc_SecF"/>
    <property type="match status" value="1"/>
</dbReference>
<dbReference type="InterPro" id="IPR048634">
    <property type="entry name" value="SecD_SecF_C"/>
</dbReference>
<keyword evidence="9 10" id="KW-0472">Membrane</keyword>
<dbReference type="AlphaFoldDB" id="K1SEM3"/>
<comment type="caution">
    <text evidence="12">The sequence shown here is derived from an EMBL/GenBank/DDBJ whole genome shotgun (WGS) entry which is preliminary data.</text>
</comment>
<evidence type="ECO:0000256" key="9">
    <source>
        <dbReference type="ARBA" id="ARBA00023136"/>
    </source>
</evidence>
<evidence type="ECO:0000256" key="3">
    <source>
        <dbReference type="ARBA" id="ARBA00022448"/>
    </source>
</evidence>
<dbReference type="SUPFAM" id="SSF82866">
    <property type="entry name" value="Multidrug efflux transporter AcrB transmembrane domain"/>
    <property type="match status" value="1"/>
</dbReference>
<reference evidence="12" key="1">
    <citation type="journal article" date="2013" name="Environ. Microbiol.">
        <title>Microbiota from the distal guts of lean and obese adolescents exhibit partial functional redundancy besides clear differences in community structure.</title>
        <authorList>
            <person name="Ferrer M."/>
            <person name="Ruiz A."/>
            <person name="Lanza F."/>
            <person name="Haange S.B."/>
            <person name="Oberbach A."/>
            <person name="Till H."/>
            <person name="Bargiela R."/>
            <person name="Campoy C."/>
            <person name="Segura M.T."/>
            <person name="Richter M."/>
            <person name="von Bergen M."/>
            <person name="Seifert J."/>
            <person name="Suarez A."/>
        </authorList>
    </citation>
    <scope>NUCLEOTIDE SEQUENCE</scope>
</reference>
<dbReference type="EMBL" id="AJWY01011044">
    <property type="protein sequence ID" value="EKC53839.1"/>
    <property type="molecule type" value="Genomic_DNA"/>
</dbReference>
<dbReference type="Pfam" id="PF02355">
    <property type="entry name" value="SecD_SecF_C"/>
    <property type="match status" value="1"/>
</dbReference>
<evidence type="ECO:0000256" key="8">
    <source>
        <dbReference type="ARBA" id="ARBA00023010"/>
    </source>
</evidence>
<proteinExistence type="predicted"/>
<feature type="non-terminal residue" evidence="12">
    <location>
        <position position="241"/>
    </location>
</feature>
<organism evidence="12">
    <name type="scientific">human gut metagenome</name>
    <dbReference type="NCBI Taxonomy" id="408170"/>
    <lineage>
        <taxon>unclassified sequences</taxon>
        <taxon>metagenomes</taxon>
        <taxon>organismal metagenomes</taxon>
    </lineage>
</organism>
<name>K1SEM3_9ZZZZ</name>
<keyword evidence="7 10" id="KW-1133">Transmembrane helix</keyword>
<dbReference type="InterPro" id="IPR022813">
    <property type="entry name" value="SecD/SecF_arch_bac"/>
</dbReference>
<evidence type="ECO:0000256" key="10">
    <source>
        <dbReference type="SAM" id="Phobius"/>
    </source>
</evidence>
<sequence>MLIVGIIVFTVIRGVEIAIEFKGGTIISYSSEVECDVNSVKKDIEELLDTPVTIQKGESLSGNADTFSISFSYDQGLSAEKQNSLTSLLQEKFPDAGIEQLDSNDVNPTSGREFFIKCIIVSVLAALLIILYIAFRFKQISGWSAGVCAVVGLVHNLIFVFGTFVILGYEINANFIAVILTILGYSVNDTIVVYDRIRENKSIMKKASVAELVNVSTSQSMRRSIRTSVTTVSTMVIVTIV</sequence>
<keyword evidence="8" id="KW-0811">Translocation</keyword>
<dbReference type="GO" id="GO:0005886">
    <property type="term" value="C:plasma membrane"/>
    <property type="evidence" value="ECO:0007669"/>
    <property type="project" value="UniProtKB-SubCell"/>
</dbReference>
<dbReference type="InterPro" id="IPR005665">
    <property type="entry name" value="SecF_bac"/>
</dbReference>
<evidence type="ECO:0000256" key="6">
    <source>
        <dbReference type="ARBA" id="ARBA00022927"/>
    </source>
</evidence>
<evidence type="ECO:0000313" key="12">
    <source>
        <dbReference type="EMBL" id="EKC53839.1"/>
    </source>
</evidence>
<dbReference type="InterPro" id="IPR022645">
    <property type="entry name" value="SecD/SecF_bac"/>
</dbReference>
<keyword evidence="4" id="KW-1003">Cell membrane</keyword>
<dbReference type="PRINTS" id="PR01755">
    <property type="entry name" value="SECFTRNLCASE"/>
</dbReference>
<evidence type="ECO:0000256" key="5">
    <source>
        <dbReference type="ARBA" id="ARBA00022692"/>
    </source>
</evidence>
<dbReference type="Gene3D" id="1.20.1640.10">
    <property type="entry name" value="Multidrug efflux transporter AcrB transmembrane domain"/>
    <property type="match status" value="1"/>
</dbReference>
<keyword evidence="5 10" id="KW-0812">Transmembrane</keyword>
<feature type="transmembrane region" description="Helical" evidence="10">
    <location>
        <begin position="175"/>
        <end position="194"/>
    </location>
</feature>
<dbReference type="GO" id="GO:0006886">
    <property type="term" value="P:intracellular protein transport"/>
    <property type="evidence" value="ECO:0007669"/>
    <property type="project" value="InterPro"/>
</dbReference>
<dbReference type="PANTHER" id="PTHR30081">
    <property type="entry name" value="PROTEIN-EXPORT MEMBRANE PROTEIN SEC"/>
    <property type="match status" value="1"/>
</dbReference>
<comment type="subcellular location">
    <subcellularLocation>
        <location evidence="1">Cell membrane</location>
        <topology evidence="1">Multi-pass membrane protein</topology>
    </subcellularLocation>
</comment>
<protein>
    <recommendedName>
        <fullName evidence="2">Protein translocase subunit SecF</fullName>
    </recommendedName>
</protein>
<evidence type="ECO:0000259" key="11">
    <source>
        <dbReference type="Pfam" id="PF02355"/>
    </source>
</evidence>
<accession>K1SEM3</accession>
<dbReference type="GO" id="GO:0015450">
    <property type="term" value="F:protein-transporting ATPase activity"/>
    <property type="evidence" value="ECO:0007669"/>
    <property type="project" value="InterPro"/>
</dbReference>
<evidence type="ECO:0000256" key="7">
    <source>
        <dbReference type="ARBA" id="ARBA00022989"/>
    </source>
</evidence>
<gene>
    <name evidence="12" type="ORF">LEA_16162</name>
</gene>
<keyword evidence="3" id="KW-0813">Transport</keyword>
<evidence type="ECO:0000256" key="4">
    <source>
        <dbReference type="ARBA" id="ARBA00022475"/>
    </source>
</evidence>
<evidence type="ECO:0000256" key="2">
    <source>
        <dbReference type="ARBA" id="ARBA00015792"/>
    </source>
</evidence>
<keyword evidence="6" id="KW-0653">Protein transport</keyword>
<feature type="transmembrane region" description="Helical" evidence="10">
    <location>
        <begin position="147"/>
        <end position="169"/>
    </location>
</feature>
<dbReference type="PANTHER" id="PTHR30081:SF8">
    <property type="entry name" value="PROTEIN TRANSLOCASE SUBUNIT SECF"/>
    <property type="match status" value="1"/>
</dbReference>
<feature type="domain" description="Protein export membrane protein SecD/SecF C-terminal" evidence="11">
    <location>
        <begin position="97"/>
        <end position="240"/>
    </location>
</feature>
<evidence type="ECO:0000256" key="1">
    <source>
        <dbReference type="ARBA" id="ARBA00004651"/>
    </source>
</evidence>